<dbReference type="SUPFAM" id="SSF52540">
    <property type="entry name" value="P-loop containing nucleoside triphosphate hydrolases"/>
    <property type="match status" value="1"/>
</dbReference>
<feature type="domain" description="Bacterial type II secretion system protein E" evidence="6">
    <location>
        <begin position="425"/>
        <end position="439"/>
    </location>
</feature>
<gene>
    <name evidence="7" type="ORF">SAMN05216289_107130</name>
</gene>
<keyword evidence="3" id="KW-0963">Cytoplasm</keyword>
<evidence type="ECO:0000313" key="8">
    <source>
        <dbReference type="Proteomes" id="UP000198575"/>
    </source>
</evidence>
<organism evidence="7 8">
    <name type="scientific">Dokdonella immobilis</name>
    <dbReference type="NCBI Taxonomy" id="578942"/>
    <lineage>
        <taxon>Bacteria</taxon>
        <taxon>Pseudomonadati</taxon>
        <taxon>Pseudomonadota</taxon>
        <taxon>Gammaproteobacteria</taxon>
        <taxon>Lysobacterales</taxon>
        <taxon>Rhodanobacteraceae</taxon>
        <taxon>Dokdonella</taxon>
    </lineage>
</organism>
<dbReference type="InterPro" id="IPR007831">
    <property type="entry name" value="T2SS_GspE_N"/>
</dbReference>
<proteinExistence type="inferred from homology"/>
<dbReference type="GO" id="GO:0009297">
    <property type="term" value="P:pilus assembly"/>
    <property type="evidence" value="ECO:0007669"/>
    <property type="project" value="InterPro"/>
</dbReference>
<dbReference type="PROSITE" id="PS00662">
    <property type="entry name" value="T2SP_E"/>
    <property type="match status" value="1"/>
</dbReference>
<dbReference type="Gene3D" id="3.30.450.90">
    <property type="match status" value="1"/>
</dbReference>
<dbReference type="InterPro" id="IPR027417">
    <property type="entry name" value="P-loop_NTPase"/>
</dbReference>
<dbReference type="InterPro" id="IPR013374">
    <property type="entry name" value="ATPase_typ4_pilus-assembl_PilB"/>
</dbReference>
<reference evidence="7 8" key="1">
    <citation type="submission" date="2016-10" db="EMBL/GenBank/DDBJ databases">
        <authorList>
            <person name="de Groot N.N."/>
        </authorList>
    </citation>
    <scope>NUCLEOTIDE SEQUENCE [LARGE SCALE GENOMIC DNA]</scope>
    <source>
        <strain evidence="7 8">CGMCC 1.7659</strain>
    </source>
</reference>
<comment type="similarity">
    <text evidence="2">Belongs to the GSP E family.</text>
</comment>
<keyword evidence="8" id="KW-1185">Reference proteome</keyword>
<dbReference type="Gene3D" id="3.30.300.160">
    <property type="entry name" value="Type II secretion system, protein E, N-terminal domain"/>
    <property type="match status" value="1"/>
</dbReference>
<dbReference type="PANTHER" id="PTHR30258:SF1">
    <property type="entry name" value="PROTEIN TRANSPORT PROTEIN HOFB HOMOLOG"/>
    <property type="match status" value="1"/>
</dbReference>
<evidence type="ECO:0000256" key="5">
    <source>
        <dbReference type="ARBA" id="ARBA00022840"/>
    </source>
</evidence>
<evidence type="ECO:0000256" key="1">
    <source>
        <dbReference type="ARBA" id="ARBA00004496"/>
    </source>
</evidence>
<dbReference type="GO" id="GO:0005737">
    <property type="term" value="C:cytoplasm"/>
    <property type="evidence" value="ECO:0007669"/>
    <property type="project" value="UniProtKB-SubCell"/>
</dbReference>
<comment type="subcellular location">
    <subcellularLocation>
        <location evidence="1">Cytoplasm</location>
    </subcellularLocation>
</comment>
<evidence type="ECO:0000313" key="7">
    <source>
        <dbReference type="EMBL" id="SFN20586.1"/>
    </source>
</evidence>
<dbReference type="STRING" id="578942.SAMN05216289_107130"/>
<dbReference type="InterPro" id="IPR001482">
    <property type="entry name" value="T2SS/T4SS_dom"/>
</dbReference>
<dbReference type="GO" id="GO:0016887">
    <property type="term" value="F:ATP hydrolysis activity"/>
    <property type="evidence" value="ECO:0007669"/>
    <property type="project" value="InterPro"/>
</dbReference>
<dbReference type="InterPro" id="IPR037257">
    <property type="entry name" value="T2SS_E_N_sf"/>
</dbReference>
<keyword evidence="5" id="KW-0067">ATP-binding</keyword>
<dbReference type="CDD" id="cd01129">
    <property type="entry name" value="PulE-GspE-like"/>
    <property type="match status" value="1"/>
</dbReference>
<evidence type="ECO:0000259" key="6">
    <source>
        <dbReference type="PROSITE" id="PS00662"/>
    </source>
</evidence>
<dbReference type="FunFam" id="3.40.50.300:FF:000398">
    <property type="entry name" value="Type IV pilus assembly ATPase PilB"/>
    <property type="match status" value="1"/>
</dbReference>
<dbReference type="GO" id="GO:0005524">
    <property type="term" value="F:ATP binding"/>
    <property type="evidence" value="ECO:0007669"/>
    <property type="project" value="UniProtKB-KW"/>
</dbReference>
<dbReference type="Pfam" id="PF00437">
    <property type="entry name" value="T2SSE"/>
    <property type="match status" value="1"/>
</dbReference>
<protein>
    <submittedName>
        <fullName evidence="7">Type IV pilus assembly protein PilB</fullName>
    </submittedName>
</protein>
<dbReference type="Pfam" id="PF05157">
    <property type="entry name" value="MshEN"/>
    <property type="match status" value="1"/>
</dbReference>
<evidence type="ECO:0000256" key="4">
    <source>
        <dbReference type="ARBA" id="ARBA00022741"/>
    </source>
</evidence>
<evidence type="ECO:0000256" key="3">
    <source>
        <dbReference type="ARBA" id="ARBA00022490"/>
    </source>
</evidence>
<sequence length="606" mass="66076">MGHYTSPRVFFRHDICGRFNSGYGDLRDILMATQLNTGTLVGLSGISRRLVAEGLLGENDARKAIEDASKQKIPIGAWLAENGLVSTAQIALASSFEFGVPLFDVTALDLSQIPIKLVKEELISKHKALPLFKRGNRLFVGVSDPTNLRALDDIKFQSNHIIEPILVDEQQLERAIEQAHNATSTTIEEMDDAEGLENLDLGDVGGEDEGGTGVDANSADDAPVVRFVNKVLVDAIKRGASDIHFEPYETNYRVRLRMDGMLRHVASPPIRLTPRISSRIKVMAGLDIAERRVPQDGRIKLNLSKTKSIDFRVSTCPTLFGEKIVMRILDGSAAKMGIDKLGYEDDQRELFLDAIEKPYGMVLVTGPTGSGKTVSLYTALNILNTEGRNISTVEDPVEIRVPGINQVQQNTKRGMTFAAALRSFLRQDPDVVMVGEIRDLETAEIAIKAAQTGHMVLSTLHTNDAPQTIARLMNMGIAPYNITSSVTLIIAQRLARRLHTCKRPLELPEAALLAEGFTKEDIAAGMQLQEAVGCSGCNEGYKGRTGIYQVMPLTESIAKIILSGGSAIQIADQARADGIRDLRASALLKARNGVTSLAEINRVTKD</sequence>
<dbReference type="PANTHER" id="PTHR30258">
    <property type="entry name" value="TYPE II SECRETION SYSTEM PROTEIN GSPE-RELATED"/>
    <property type="match status" value="1"/>
</dbReference>
<evidence type="ECO:0000256" key="2">
    <source>
        <dbReference type="ARBA" id="ARBA00006611"/>
    </source>
</evidence>
<dbReference type="GO" id="GO:0005886">
    <property type="term" value="C:plasma membrane"/>
    <property type="evidence" value="ECO:0007669"/>
    <property type="project" value="TreeGrafter"/>
</dbReference>
<accession>A0A1I4X596</accession>
<dbReference type="SUPFAM" id="SSF160246">
    <property type="entry name" value="EspE N-terminal domain-like"/>
    <property type="match status" value="1"/>
</dbReference>
<dbReference type="EMBL" id="FOVF01000007">
    <property type="protein sequence ID" value="SFN20586.1"/>
    <property type="molecule type" value="Genomic_DNA"/>
</dbReference>
<dbReference type="AlphaFoldDB" id="A0A1I4X596"/>
<dbReference type="Proteomes" id="UP000198575">
    <property type="component" value="Unassembled WGS sequence"/>
</dbReference>
<name>A0A1I4X596_9GAMM</name>
<dbReference type="NCBIfam" id="TIGR02538">
    <property type="entry name" value="type_IV_pilB"/>
    <property type="match status" value="1"/>
</dbReference>
<keyword evidence="4" id="KW-0547">Nucleotide-binding</keyword>
<dbReference type="Gene3D" id="3.40.50.300">
    <property type="entry name" value="P-loop containing nucleotide triphosphate hydrolases"/>
    <property type="match status" value="1"/>
</dbReference>
<dbReference type="FunFam" id="3.30.450.90:FF:000001">
    <property type="entry name" value="Type II secretion system ATPase GspE"/>
    <property type="match status" value="1"/>
</dbReference>